<organism evidence="1">
    <name type="scientific">marine sediment metagenome</name>
    <dbReference type="NCBI Taxonomy" id="412755"/>
    <lineage>
        <taxon>unclassified sequences</taxon>
        <taxon>metagenomes</taxon>
        <taxon>ecological metagenomes</taxon>
    </lineage>
</organism>
<comment type="caution">
    <text evidence="1">The sequence shown here is derived from an EMBL/GenBank/DDBJ whole genome shotgun (WGS) entry which is preliminary data.</text>
</comment>
<gene>
    <name evidence="1" type="ORF">LCGC14_0245560</name>
</gene>
<proteinExistence type="predicted"/>
<dbReference type="EMBL" id="LAZR01000126">
    <property type="protein sequence ID" value="KKN88665.1"/>
    <property type="molecule type" value="Genomic_DNA"/>
</dbReference>
<reference evidence="1" key="1">
    <citation type="journal article" date="2015" name="Nature">
        <title>Complex archaea that bridge the gap between prokaryotes and eukaryotes.</title>
        <authorList>
            <person name="Spang A."/>
            <person name="Saw J.H."/>
            <person name="Jorgensen S.L."/>
            <person name="Zaremba-Niedzwiedzka K."/>
            <person name="Martijn J."/>
            <person name="Lind A.E."/>
            <person name="van Eijk R."/>
            <person name="Schleper C."/>
            <person name="Guy L."/>
            <person name="Ettema T.J."/>
        </authorList>
    </citation>
    <scope>NUCLEOTIDE SEQUENCE</scope>
</reference>
<sequence length="75" mass="8296">MTLEEKIFPGAIYTVHTGNADVMVGHIGTLEVIRNLRMLGFVTSVIERIITVETQEGVKTLDMITGIVKNHESNI</sequence>
<evidence type="ECO:0000313" key="1">
    <source>
        <dbReference type="EMBL" id="KKN88665.1"/>
    </source>
</evidence>
<name>A0A0F9U634_9ZZZZ</name>
<dbReference type="AlphaFoldDB" id="A0A0F9U634"/>
<protein>
    <submittedName>
        <fullName evidence="1">Uncharacterized protein</fullName>
    </submittedName>
</protein>
<accession>A0A0F9U634</accession>